<dbReference type="Pfam" id="PF25310">
    <property type="entry name" value="VG15"/>
    <property type="match status" value="1"/>
</dbReference>
<evidence type="ECO:0000313" key="1">
    <source>
        <dbReference type="EMBL" id="KFI76546.1"/>
    </source>
</evidence>
<dbReference type="InterPro" id="IPR057369">
    <property type="entry name" value="VG15"/>
</dbReference>
<proteinExistence type="predicted"/>
<dbReference type="Proteomes" id="UP000029082">
    <property type="component" value="Unassembled WGS sequence"/>
</dbReference>
<evidence type="ECO:0000313" key="2">
    <source>
        <dbReference type="Proteomes" id="UP000029082"/>
    </source>
</evidence>
<dbReference type="STRING" id="1437603.GCA_000771525_00347"/>
<gene>
    <name evidence="1" type="ORF">BMON_1143</name>
</gene>
<dbReference type="eggNOG" id="ENOG5031BIG">
    <property type="taxonomic scope" value="Bacteria"/>
</dbReference>
<accession>A0A087BZU6</accession>
<dbReference type="EMBL" id="JGZE01000013">
    <property type="protein sequence ID" value="KFI76546.1"/>
    <property type="molecule type" value="Genomic_DNA"/>
</dbReference>
<dbReference type="AlphaFoldDB" id="A0A087BZU6"/>
<name>A0A087BZU6_9BIFI</name>
<reference evidence="1 2" key="1">
    <citation type="submission" date="2014-03" db="EMBL/GenBank/DDBJ databases">
        <title>Genomics of Bifidobacteria.</title>
        <authorList>
            <person name="Ventura M."/>
            <person name="Milani C."/>
            <person name="Lugli G.A."/>
        </authorList>
    </citation>
    <scope>NUCLEOTIDE SEQUENCE [LARGE SCALE GENOMIC DNA]</scope>
    <source>
        <strain evidence="1 2">DSM 21395</strain>
    </source>
</reference>
<protein>
    <submittedName>
        <fullName evidence="1">Uncharacterized protein</fullName>
    </submittedName>
</protein>
<sequence>METVLQRHPLDVRELVEEYARDSSQLANDYYDDIRSLWSEYGIRDMPEFDHFDLIDPDRMLWQVQGGFNDSDYAGLTYQEVQAGKSRAGKTIADLWPSFDDLDDAQQFIADMISAGSRLTMQRNLRTDPTHPRWARVPRGAVTCAFCLMLASRGFVYLSDESAGLHNAFHTHCDCDIVPSWGRQTLIGYDQSQYADMWHRANSDGGDYRKSLERLRRLFPQQVKDGVDTDS</sequence>
<organism evidence="1 2">
    <name type="scientific">Bifidobacterium mongoliense DSM 21395</name>
    <dbReference type="NCBI Taxonomy" id="1437603"/>
    <lineage>
        <taxon>Bacteria</taxon>
        <taxon>Bacillati</taxon>
        <taxon>Actinomycetota</taxon>
        <taxon>Actinomycetes</taxon>
        <taxon>Bifidobacteriales</taxon>
        <taxon>Bifidobacteriaceae</taxon>
        <taxon>Bifidobacterium</taxon>
    </lineage>
</organism>
<keyword evidence="2" id="KW-1185">Reference proteome</keyword>
<comment type="caution">
    <text evidence="1">The sequence shown here is derived from an EMBL/GenBank/DDBJ whole genome shotgun (WGS) entry which is preliminary data.</text>
</comment>